<feature type="transmembrane region" description="Helical" evidence="1">
    <location>
        <begin position="12"/>
        <end position="32"/>
    </location>
</feature>
<dbReference type="RefSeq" id="WP_219065858.1">
    <property type="nucleotide sequence ID" value="NZ_CAJUXY010000003.1"/>
</dbReference>
<accession>A0ABY4QS85</accession>
<evidence type="ECO:0000313" key="2">
    <source>
        <dbReference type="EMBL" id="UQX12801.1"/>
    </source>
</evidence>
<proteinExistence type="predicted"/>
<protein>
    <recommendedName>
        <fullName evidence="4">SAM-dependent methyltransferase</fullName>
    </recommendedName>
</protein>
<keyword evidence="1" id="KW-0812">Transmembrane</keyword>
<organism evidence="2 3">
    <name type="scientific">Candidatus Mycobacterium methanotrophicum</name>
    <dbReference type="NCBI Taxonomy" id="2943498"/>
    <lineage>
        <taxon>Bacteria</taxon>
        <taxon>Bacillati</taxon>
        <taxon>Actinomycetota</taxon>
        <taxon>Actinomycetes</taxon>
        <taxon>Mycobacteriales</taxon>
        <taxon>Mycobacteriaceae</taxon>
        <taxon>Mycobacterium</taxon>
    </lineage>
</organism>
<feature type="transmembrane region" description="Helical" evidence="1">
    <location>
        <begin position="38"/>
        <end position="58"/>
    </location>
</feature>
<dbReference type="EMBL" id="CP097320">
    <property type="protein sequence ID" value="UQX12801.1"/>
    <property type="molecule type" value="Genomic_DNA"/>
</dbReference>
<name>A0ABY4QS85_9MYCO</name>
<evidence type="ECO:0000256" key="1">
    <source>
        <dbReference type="SAM" id="Phobius"/>
    </source>
</evidence>
<sequence length="132" mass="14153">MDGDYRSIPAPVVFVGYVLLCVAAAVVAGLRLTTGRALPRLAAAALGVSLIAAGLSIWRLSRRAKFEVWARLLTGIGLRGDERMLDLGCGRGALLLTAAKLLPRGNPLQDNFAAMEFLERCDLSPEDKERCA</sequence>
<dbReference type="Proteomes" id="UP001056610">
    <property type="component" value="Chromosome"/>
</dbReference>
<reference evidence="2" key="1">
    <citation type="submission" date="2022-05" db="EMBL/GenBank/DDBJ databases">
        <title>A methanotrophic Mycobacterium dominates a cave microbial ecosystem.</title>
        <authorList>
            <person name="Van Spanning R.J.M."/>
            <person name="Guan Q."/>
            <person name="Melkonian C."/>
            <person name="Gallant J."/>
            <person name="Polerecky L."/>
            <person name="Flot J.-F."/>
            <person name="Brandt B.W."/>
            <person name="Braster M."/>
            <person name="Iturbe Espinoza P."/>
            <person name="Aerts J."/>
            <person name="Meima-Franke M."/>
            <person name="Piersma S.R."/>
            <person name="Bunduc C."/>
            <person name="Ummels R."/>
            <person name="Pain A."/>
            <person name="Fleming E.J."/>
            <person name="van der Wel N."/>
            <person name="Gherman V.D."/>
            <person name="Sarbu S.M."/>
            <person name="Bodelier P.L.E."/>
            <person name="Bitter W."/>
        </authorList>
    </citation>
    <scope>NUCLEOTIDE SEQUENCE</scope>
    <source>
        <strain evidence="2">Sulfur Cave</strain>
    </source>
</reference>
<evidence type="ECO:0008006" key="4">
    <source>
        <dbReference type="Google" id="ProtNLM"/>
    </source>
</evidence>
<keyword evidence="3" id="KW-1185">Reference proteome</keyword>
<keyword evidence="1" id="KW-1133">Transmembrane helix</keyword>
<keyword evidence="1" id="KW-0472">Membrane</keyword>
<evidence type="ECO:0000313" key="3">
    <source>
        <dbReference type="Proteomes" id="UP001056610"/>
    </source>
</evidence>
<gene>
    <name evidence="2" type="ORF">M5I08_12025</name>
</gene>